<evidence type="ECO:0000256" key="1">
    <source>
        <dbReference type="SAM" id="SignalP"/>
    </source>
</evidence>
<keyword evidence="1" id="KW-0732">Signal</keyword>
<proteinExistence type="predicted"/>
<dbReference type="PANTHER" id="PTHR38436">
    <property type="entry name" value="POLYKETIDE CYCLASE SNOAL-LIKE DOMAIN"/>
    <property type="match status" value="1"/>
</dbReference>
<keyword evidence="3" id="KW-1185">Reference proteome</keyword>
<protein>
    <submittedName>
        <fullName evidence="2">Ester cyclase</fullName>
    </submittedName>
</protein>
<dbReference type="AlphaFoldDB" id="A0A940WZI9"/>
<sequence>MSLHPRFAPFAACIALAVPSISHATELLSPQTLIVDTQLPAAQQEAQILAARRYGTFWSTGDETLALQALASDFVDRTLPPGRAQGRPGPLAASRTFRAAVPDLNCRIAQMVVAGDRVVVHLHFNGHFTGRFNGQPGTGQVIDFIATDIYRIADGRIAENWHIEDNLTLLQQMGVVAL</sequence>
<dbReference type="Proteomes" id="UP000673447">
    <property type="component" value="Unassembled WGS sequence"/>
</dbReference>
<accession>A0A940WZI9</accession>
<feature type="chain" id="PRO_5037322113" evidence="1">
    <location>
        <begin position="25"/>
        <end position="178"/>
    </location>
</feature>
<evidence type="ECO:0000313" key="3">
    <source>
        <dbReference type="Proteomes" id="UP000673447"/>
    </source>
</evidence>
<dbReference type="PANTHER" id="PTHR38436:SF1">
    <property type="entry name" value="ESTER CYCLASE"/>
    <property type="match status" value="1"/>
</dbReference>
<dbReference type="InterPro" id="IPR009959">
    <property type="entry name" value="Cyclase_SnoaL-like"/>
</dbReference>
<dbReference type="Pfam" id="PF07366">
    <property type="entry name" value="SnoaL"/>
    <property type="match status" value="1"/>
</dbReference>
<dbReference type="GO" id="GO:0030638">
    <property type="term" value="P:polyketide metabolic process"/>
    <property type="evidence" value="ECO:0007669"/>
    <property type="project" value="InterPro"/>
</dbReference>
<gene>
    <name evidence="2" type="ORF">J5837_03575</name>
</gene>
<evidence type="ECO:0000313" key="2">
    <source>
        <dbReference type="EMBL" id="MBP3983495.1"/>
    </source>
</evidence>
<dbReference type="SUPFAM" id="SSF54427">
    <property type="entry name" value="NTF2-like"/>
    <property type="match status" value="1"/>
</dbReference>
<comment type="caution">
    <text evidence="2">The sequence shown here is derived from an EMBL/GenBank/DDBJ whole genome shotgun (WGS) entry which is preliminary data.</text>
</comment>
<organism evidence="2 3">
    <name type="scientific">Pseudoxanthomonas helianthi</name>
    <dbReference type="NCBI Taxonomy" id="1453541"/>
    <lineage>
        <taxon>Bacteria</taxon>
        <taxon>Pseudomonadati</taxon>
        <taxon>Pseudomonadota</taxon>
        <taxon>Gammaproteobacteria</taxon>
        <taxon>Lysobacterales</taxon>
        <taxon>Lysobacteraceae</taxon>
        <taxon>Pseudoxanthomonas</taxon>
    </lineage>
</organism>
<dbReference type="InterPro" id="IPR032710">
    <property type="entry name" value="NTF2-like_dom_sf"/>
</dbReference>
<feature type="signal peptide" evidence="1">
    <location>
        <begin position="1"/>
        <end position="24"/>
    </location>
</feature>
<dbReference type="Gene3D" id="3.10.450.50">
    <property type="match status" value="1"/>
</dbReference>
<reference evidence="2" key="2">
    <citation type="submission" date="2021-03" db="EMBL/GenBank/DDBJ databases">
        <authorList>
            <person name="Cao W."/>
        </authorList>
    </citation>
    <scope>NUCLEOTIDE SEQUENCE</scope>
    <source>
        <strain evidence="2">110414</strain>
    </source>
</reference>
<name>A0A940WZI9_9GAMM</name>
<dbReference type="EMBL" id="JAGKTC010000001">
    <property type="protein sequence ID" value="MBP3983495.1"/>
    <property type="molecule type" value="Genomic_DNA"/>
</dbReference>
<reference evidence="2" key="1">
    <citation type="journal article" date="2016" name="Int. J. Syst. Evol. Microbiol.">
        <title>Pseudoxanthomonas helianthi sp. nov., isolated from roots of Jerusalem artichoke (Helianthus tuberosus).</title>
        <authorList>
            <person name="Kittiwongwattana C."/>
            <person name="Thawai C."/>
        </authorList>
    </citation>
    <scope>NUCLEOTIDE SEQUENCE</scope>
    <source>
        <strain evidence="2">110414</strain>
    </source>
</reference>